<protein>
    <recommendedName>
        <fullName evidence="3">Response regulator</fullName>
    </recommendedName>
</protein>
<reference evidence="1 2" key="1">
    <citation type="submission" date="2019-05" db="EMBL/GenBank/DDBJ databases">
        <title>Pseudomonas edaphica sp. nov., isolated from rhizospheric soil of Cistus ladanifer L. in Spain.</title>
        <authorList>
            <person name="Peix A."/>
        </authorList>
    </citation>
    <scope>NUCLEOTIDE SEQUENCE [LARGE SCALE GENOMIC DNA]</scope>
    <source>
        <strain evidence="1 2">RD25</strain>
    </source>
</reference>
<name>A0ABY2TW72_9PSED</name>
<evidence type="ECO:0000313" key="1">
    <source>
        <dbReference type="EMBL" id="TLG87377.1"/>
    </source>
</evidence>
<dbReference type="RefSeq" id="WP_138454093.1">
    <property type="nucleotide sequence ID" value="NZ_VBVZ01000817.1"/>
</dbReference>
<gene>
    <name evidence="1" type="ORF">FEM54_30820</name>
</gene>
<keyword evidence="2" id="KW-1185">Reference proteome</keyword>
<dbReference type="SUPFAM" id="SSF52172">
    <property type="entry name" value="CheY-like"/>
    <property type="match status" value="1"/>
</dbReference>
<dbReference type="Proteomes" id="UP000304941">
    <property type="component" value="Unassembled WGS sequence"/>
</dbReference>
<evidence type="ECO:0000313" key="2">
    <source>
        <dbReference type="Proteomes" id="UP000304941"/>
    </source>
</evidence>
<organism evidence="1 2">
    <name type="scientific">Pseudomonas edaphica</name>
    <dbReference type="NCBI Taxonomy" id="2006980"/>
    <lineage>
        <taxon>Bacteria</taxon>
        <taxon>Pseudomonadati</taxon>
        <taxon>Pseudomonadota</taxon>
        <taxon>Gammaproteobacteria</taxon>
        <taxon>Pseudomonadales</taxon>
        <taxon>Pseudomonadaceae</taxon>
        <taxon>Pseudomonas</taxon>
    </lineage>
</organism>
<evidence type="ECO:0008006" key="3">
    <source>
        <dbReference type="Google" id="ProtNLM"/>
    </source>
</evidence>
<proteinExistence type="predicted"/>
<dbReference type="EMBL" id="VBVZ01000817">
    <property type="protein sequence ID" value="TLG87377.1"/>
    <property type="molecule type" value="Genomic_DNA"/>
</dbReference>
<accession>A0ABY2TW72</accession>
<dbReference type="InterPro" id="IPR011006">
    <property type="entry name" value="CheY-like_superfamily"/>
</dbReference>
<comment type="caution">
    <text evidence="1">The sequence shown here is derived from an EMBL/GenBank/DDBJ whole genome shotgun (WGS) entry which is preliminary data.</text>
</comment>
<sequence>MHTGSGRILIVSKNPSTLFAYARTLNHLGYFLLCLCNNVSEVVDALEAGKHFEYLVYDAFDLPNDAENLKLFTRYRAILSVVAIADVNSQQRQNLILWAKAHDIPLRGVLQTPLRPLELYALIGCGRNGSLLNLPLGN</sequence>